<dbReference type="Proteomes" id="UP000095605">
    <property type="component" value="Unassembled WGS sequence"/>
</dbReference>
<feature type="compositionally biased region" description="Basic and acidic residues" evidence="1">
    <location>
        <begin position="446"/>
        <end position="458"/>
    </location>
</feature>
<dbReference type="InterPro" id="IPR045046">
    <property type="entry name" value="Vps9-like"/>
</dbReference>
<dbReference type="SUPFAM" id="SSF109993">
    <property type="entry name" value="VPS9 domain"/>
    <property type="match status" value="1"/>
</dbReference>
<dbReference type="PANTHER" id="PTHR23101">
    <property type="entry name" value="RAB GDP/GTP EXCHANGE FACTOR"/>
    <property type="match status" value="1"/>
</dbReference>
<dbReference type="GO" id="GO:0043130">
    <property type="term" value="F:ubiquitin binding"/>
    <property type="evidence" value="ECO:0007669"/>
    <property type="project" value="InterPro"/>
</dbReference>
<protein>
    <submittedName>
        <fullName evidence="4">Vacuolar protein sorting-associated protein 9</fullName>
    </submittedName>
</protein>
<dbReference type="GO" id="GO:0030139">
    <property type="term" value="C:endocytic vesicle"/>
    <property type="evidence" value="ECO:0007669"/>
    <property type="project" value="TreeGrafter"/>
</dbReference>
<dbReference type="GO" id="GO:0005085">
    <property type="term" value="F:guanyl-nucleotide exchange factor activity"/>
    <property type="evidence" value="ECO:0007669"/>
    <property type="project" value="InterPro"/>
</dbReference>
<dbReference type="PROSITE" id="PS51205">
    <property type="entry name" value="VPS9"/>
    <property type="match status" value="1"/>
</dbReference>
<evidence type="ECO:0000313" key="5">
    <source>
        <dbReference type="Proteomes" id="UP000095605"/>
    </source>
</evidence>
<dbReference type="GO" id="GO:0031267">
    <property type="term" value="F:small GTPase binding"/>
    <property type="evidence" value="ECO:0007669"/>
    <property type="project" value="TreeGrafter"/>
</dbReference>
<dbReference type="InterPro" id="IPR003892">
    <property type="entry name" value="CUE"/>
</dbReference>
<comment type="caution">
    <text evidence="4">The sequence shown here is derived from an EMBL/GenBank/DDBJ whole genome shotgun (WGS) entry which is preliminary data.</text>
</comment>
<feature type="compositionally biased region" description="Acidic residues" evidence="1">
    <location>
        <begin position="10"/>
        <end position="21"/>
    </location>
</feature>
<dbReference type="InterPro" id="IPR037191">
    <property type="entry name" value="VPS9_dom_sf"/>
</dbReference>
<evidence type="ECO:0000259" key="2">
    <source>
        <dbReference type="PROSITE" id="PS51140"/>
    </source>
</evidence>
<dbReference type="EMBL" id="LPNL01000008">
    <property type="protein sequence ID" value="OEJ82187.1"/>
    <property type="molecule type" value="Genomic_DNA"/>
</dbReference>
<dbReference type="SUPFAM" id="SSF46934">
    <property type="entry name" value="UBA-like"/>
    <property type="match status" value="1"/>
</dbReference>
<dbReference type="Gene3D" id="1.20.1050.80">
    <property type="entry name" value="VPS9 domain"/>
    <property type="match status" value="1"/>
</dbReference>
<feature type="compositionally biased region" description="Polar residues" evidence="1">
    <location>
        <begin position="433"/>
        <end position="443"/>
    </location>
</feature>
<dbReference type="PROSITE" id="PS51140">
    <property type="entry name" value="CUE"/>
    <property type="match status" value="1"/>
</dbReference>
<accession>A0A1E5R5K1</accession>
<organism evidence="4 5">
    <name type="scientific">Hanseniaspora opuntiae</name>
    <dbReference type="NCBI Taxonomy" id="211096"/>
    <lineage>
        <taxon>Eukaryota</taxon>
        <taxon>Fungi</taxon>
        <taxon>Dikarya</taxon>
        <taxon>Ascomycota</taxon>
        <taxon>Saccharomycotina</taxon>
        <taxon>Saccharomycetes</taxon>
        <taxon>Saccharomycodales</taxon>
        <taxon>Saccharomycodaceae</taxon>
        <taxon>Hanseniaspora</taxon>
    </lineage>
</organism>
<dbReference type="AlphaFoldDB" id="A0A1E5R5K1"/>
<sequence>MSFQEHFDSDSEYADDNINEFEVDKNDDQHNGVGEKDVETAEVSQAEDEYKLTEFNEKEKSLETGETHKNLVNDSDISSPQPPSIEEKDTFDFKSFLGYLKDPRAEPILKYTRSFISQILKSERFYNLKEQQKLLEDFEKFIHKKFSIYEPFKSMDDEKLANAKDCMEKLLTNKLYVKLFSPLYYKSFKKFCTVREMDDASFPNDHADIIANDKSMWEKVMEYGGVISLKNLETEETSEENIILLNKFLKVFNRELFKMGKFRSPRDKLVCLLNSCKIIFSFLKKRQGDTSLSADDFMPLLIYSILKISNNVDTENYWLLSSMTYIETFRQSEFLRGEESYYLMSFQGALQFILELDEDNLFTKIKVDDENQFKNALDERKGYLVAKKIEKEELTKEELYKKRKEQEKSMQEQKNNEEEGLLSSLLSTNWFGSKQQPKSTASNKTQEQKEIKKQILDKEKEDMESLKEMFPQFDDSILKDVYYTKTKNIPLTIESLLELV</sequence>
<feature type="domain" description="CUE" evidence="2">
    <location>
        <begin position="458"/>
        <end position="500"/>
    </location>
</feature>
<feature type="region of interest" description="Disordered" evidence="1">
    <location>
        <begin position="1"/>
        <end position="85"/>
    </location>
</feature>
<feature type="compositionally biased region" description="Basic and acidic residues" evidence="1">
    <location>
        <begin position="22"/>
        <end position="39"/>
    </location>
</feature>
<feature type="domain" description="VPS9" evidence="3">
    <location>
        <begin position="210"/>
        <end position="362"/>
    </location>
</feature>
<gene>
    <name evidence="4" type="ORF">AWRI3578_g3631</name>
</gene>
<dbReference type="Gene3D" id="1.10.246.120">
    <property type="match status" value="1"/>
</dbReference>
<evidence type="ECO:0000256" key="1">
    <source>
        <dbReference type="SAM" id="MobiDB-lite"/>
    </source>
</evidence>
<dbReference type="OrthoDB" id="300289at2759"/>
<dbReference type="GO" id="GO:0016192">
    <property type="term" value="P:vesicle-mediated transport"/>
    <property type="evidence" value="ECO:0007669"/>
    <property type="project" value="InterPro"/>
</dbReference>
<dbReference type="Pfam" id="PF02845">
    <property type="entry name" value="CUE"/>
    <property type="match status" value="1"/>
</dbReference>
<dbReference type="PANTHER" id="PTHR23101:SF25">
    <property type="entry name" value="GTPASE-ACTIVATING PROTEIN AND VPS9 DOMAIN-CONTAINING PROTEIN 1"/>
    <property type="match status" value="1"/>
</dbReference>
<reference evidence="5" key="1">
    <citation type="journal article" date="2016" name="Genome Announc.">
        <title>Genome sequences of three species of Hanseniaspora isolated from spontaneous wine fermentations.</title>
        <authorList>
            <person name="Sternes P.R."/>
            <person name="Lee D."/>
            <person name="Kutyna D.R."/>
            <person name="Borneman A.R."/>
        </authorList>
    </citation>
    <scope>NUCLEOTIDE SEQUENCE [LARGE SCALE GENOMIC DNA]</scope>
    <source>
        <strain evidence="5">AWRI3578</strain>
    </source>
</reference>
<evidence type="ECO:0000259" key="3">
    <source>
        <dbReference type="PROSITE" id="PS51205"/>
    </source>
</evidence>
<keyword evidence="5" id="KW-1185">Reference proteome</keyword>
<dbReference type="Gene3D" id="1.10.8.10">
    <property type="entry name" value="DNA helicase RuvA subunit, C-terminal domain"/>
    <property type="match status" value="1"/>
</dbReference>
<dbReference type="InterPro" id="IPR009060">
    <property type="entry name" value="UBA-like_sf"/>
</dbReference>
<dbReference type="SMART" id="SM00167">
    <property type="entry name" value="VPS9"/>
    <property type="match status" value="1"/>
</dbReference>
<name>A0A1E5R5K1_9ASCO</name>
<feature type="compositionally biased region" description="Basic and acidic residues" evidence="1">
    <location>
        <begin position="48"/>
        <end position="71"/>
    </location>
</feature>
<dbReference type="InterPro" id="IPR041545">
    <property type="entry name" value="DUF5601"/>
</dbReference>
<proteinExistence type="predicted"/>
<dbReference type="SMART" id="SM00546">
    <property type="entry name" value="CUE"/>
    <property type="match status" value="1"/>
</dbReference>
<dbReference type="GO" id="GO:0005829">
    <property type="term" value="C:cytosol"/>
    <property type="evidence" value="ECO:0007669"/>
    <property type="project" value="TreeGrafter"/>
</dbReference>
<evidence type="ECO:0000313" key="4">
    <source>
        <dbReference type="EMBL" id="OEJ82187.1"/>
    </source>
</evidence>
<dbReference type="InterPro" id="IPR003123">
    <property type="entry name" value="VPS9"/>
</dbReference>
<dbReference type="Pfam" id="PF18151">
    <property type="entry name" value="DUF5601"/>
    <property type="match status" value="1"/>
</dbReference>
<feature type="region of interest" description="Disordered" evidence="1">
    <location>
        <begin position="433"/>
        <end position="458"/>
    </location>
</feature>
<dbReference type="Pfam" id="PF02204">
    <property type="entry name" value="VPS9"/>
    <property type="match status" value="1"/>
</dbReference>